<dbReference type="NCBIfam" id="NF009589">
    <property type="entry name" value="PRK13030.1"/>
    <property type="match status" value="1"/>
</dbReference>
<proteinExistence type="predicted"/>
<dbReference type="PANTHER" id="PTHR48084:SF3">
    <property type="entry name" value="SUBUNIT OF PYRUVATE:FLAVODOXIN OXIDOREDUCTASE"/>
    <property type="match status" value="1"/>
</dbReference>
<dbReference type="InterPro" id="IPR017896">
    <property type="entry name" value="4Fe4S_Fe-S-bd"/>
</dbReference>
<protein>
    <submittedName>
        <fullName evidence="3">Unannotated protein</fullName>
    </submittedName>
</protein>
<dbReference type="Gene3D" id="3.40.920.10">
    <property type="entry name" value="Pyruvate-ferredoxin oxidoreductase, PFOR, domain III"/>
    <property type="match status" value="1"/>
</dbReference>
<reference evidence="3" key="1">
    <citation type="submission" date="2020-05" db="EMBL/GenBank/DDBJ databases">
        <authorList>
            <person name="Chiriac C."/>
            <person name="Salcher M."/>
            <person name="Ghai R."/>
            <person name="Kavagutti S V."/>
        </authorList>
    </citation>
    <scope>NUCLEOTIDE SEQUENCE</scope>
</reference>
<dbReference type="InterPro" id="IPR002880">
    <property type="entry name" value="Pyrv_Fd/Flavodoxin_OxRdtase_N"/>
</dbReference>
<keyword evidence="1" id="KW-0560">Oxidoreductase</keyword>
<dbReference type="PROSITE" id="PS51379">
    <property type="entry name" value="4FE4S_FER_2"/>
    <property type="match status" value="1"/>
</dbReference>
<dbReference type="SUPFAM" id="SSF52518">
    <property type="entry name" value="Thiamin diphosphate-binding fold (THDP-binding)"/>
    <property type="match status" value="2"/>
</dbReference>
<name>A0A6J7DMV4_9ZZZZ</name>
<dbReference type="InterPro" id="IPR009014">
    <property type="entry name" value="Transketo_C/PFOR_II"/>
</dbReference>
<feature type="domain" description="4Fe-4S ferredoxin-type" evidence="2">
    <location>
        <begin position="654"/>
        <end position="686"/>
    </location>
</feature>
<dbReference type="NCBIfam" id="NF009588">
    <property type="entry name" value="PRK13029.1"/>
    <property type="match status" value="1"/>
</dbReference>
<dbReference type="EMBL" id="CAFBLP010000016">
    <property type="protein sequence ID" value="CAB4871931.1"/>
    <property type="molecule type" value="Genomic_DNA"/>
</dbReference>
<gene>
    <name evidence="3" type="ORF">UFOPK3376_00884</name>
</gene>
<dbReference type="GO" id="GO:0016903">
    <property type="term" value="F:oxidoreductase activity, acting on the aldehyde or oxo group of donors"/>
    <property type="evidence" value="ECO:0007669"/>
    <property type="project" value="InterPro"/>
</dbReference>
<dbReference type="InterPro" id="IPR051457">
    <property type="entry name" value="2-oxoacid:Fd_oxidoreductase"/>
</dbReference>
<evidence type="ECO:0000256" key="1">
    <source>
        <dbReference type="ARBA" id="ARBA00023002"/>
    </source>
</evidence>
<dbReference type="Pfam" id="PF01558">
    <property type="entry name" value="POR"/>
    <property type="match status" value="1"/>
</dbReference>
<dbReference type="AlphaFoldDB" id="A0A6J7DMV4"/>
<dbReference type="PANTHER" id="PTHR48084">
    <property type="entry name" value="2-OXOGLUTARATE OXIDOREDUCTASE SUBUNIT KORB-RELATED"/>
    <property type="match status" value="1"/>
</dbReference>
<evidence type="ECO:0000313" key="3">
    <source>
        <dbReference type="EMBL" id="CAB4871931.1"/>
    </source>
</evidence>
<dbReference type="InterPro" id="IPR019752">
    <property type="entry name" value="Pyrv/ketoisovalerate_OxRed_cat"/>
</dbReference>
<evidence type="ECO:0000259" key="2">
    <source>
        <dbReference type="PROSITE" id="PS51379"/>
    </source>
</evidence>
<dbReference type="InterPro" id="IPR002869">
    <property type="entry name" value="Pyrv_flavodox_OxRed_cen"/>
</dbReference>
<organism evidence="3">
    <name type="scientific">freshwater metagenome</name>
    <dbReference type="NCBI Taxonomy" id="449393"/>
    <lineage>
        <taxon>unclassified sequences</taxon>
        <taxon>metagenomes</taxon>
        <taxon>ecological metagenomes</taxon>
    </lineage>
</organism>
<dbReference type="SUPFAM" id="SSF53323">
    <property type="entry name" value="Pyruvate-ferredoxin oxidoreductase, PFOR, domain III"/>
    <property type="match status" value="1"/>
</dbReference>
<dbReference type="CDD" id="cd07034">
    <property type="entry name" value="TPP_PYR_PFOR_IOR-alpha_like"/>
    <property type="match status" value="1"/>
</dbReference>
<dbReference type="Pfam" id="PF20169">
    <property type="entry name" value="DUF6537"/>
    <property type="match status" value="1"/>
</dbReference>
<dbReference type="SUPFAM" id="SSF52922">
    <property type="entry name" value="TK C-terminal domain-like"/>
    <property type="match status" value="1"/>
</dbReference>
<dbReference type="InterPro" id="IPR029061">
    <property type="entry name" value="THDP-binding"/>
</dbReference>
<accession>A0A6J7DMV4</accession>
<dbReference type="InterPro" id="IPR046667">
    <property type="entry name" value="DUF6537"/>
</dbReference>
<sequence length="1189" mass="126990">MTDTDGRPRVGRLDPNRFSLDDRYTTLDGEILLTGVQGLARMVIDQVRHDRVRSLRTAAFVSGYPGSPLGGFDQALERAPKGDIKLCHVPGLNEELAATAIWGSQQDNLATLDNCDGVIGLWYGKSPGLDRCGDVLRHANQHGVGHNGGVVLAVGDDPSSKSSTLPGASEAAMFDLGIPALAPGTVSELLWLGHHGYALSRYAGVWAGLKITTGLADGFAITSVSSQSPTIVNPQVEFDGKPWVFKQRPRFFIPDTVELEQELYEKRLPAAEAYAAANSLNRITLSTPNDRIGIIAAGRTFHELRQALADLGIDDQALSRAGIRLLQLGMVFPLERHIVSRFADGLTDIVVVEEKRSFIEMLLRNSLYGRTDAPRIHGKARADGRRLVPTDSELTADRIATALRSILADLTTVEMRPAASDRLSAPPHDSQSVVVTPVPVAIQLVKPATATRAAAFCSGCPHNRSTINATDSPSGGGVGCHALVMTMDRGAQTYTQMGGEGAQWIGRAPFVKEPHFVQNMGDGTFFHSGSLAMRFAIAAGVNTTFKLLYNGVVAMTGGQDPTGQLDVPEVCAMLLAERVAKIIIVADEPGRYGSGRKGTLRVPKAVAVWGRDRLEEAQHVLAATPGVTVLVYDQACANELRRLRKRGKAPARPMRVVINEAVCEGCGDCGVKSSCLSVHPVDTPFGRKTQIHQASCNSDYSCLDGDCPAFVTVHTDSTTARPTPNIPADLEPLATLPRVSDDGFGVYITGVGGTGVVTMNQILATAASFDGLTVTGVDQTGLSQKGGPVVSHLKFWNGDTDRSAAVGDGGADTAIVLDLLVAVEAKHLARLNPTRTRTLACTSVVPTSSMVTNTKTSFGEAGPMVAALRERSLDSGFATVDVAGLCESLFGEHMPANLIALGAAYQMGALPVTARALEQAIEANGVATERSLAAFRAGRLALSDPARLELLARPTRAGMIPSTTTPAADDQAARLVASSAIPLAVREFAASRASELIAYQGIRLAQRYLSVLEAVGETEDTAAAGSVALTSAVATHLHRFMAYKDEYEVARLHLLPRFDEELNRLVPGGTKLRYQLHPPVLKSLGMKNKIALPPLLARPMFVSLRAMRRTRGTSFDPFGRTSMRRLERELVEEYIILVTGFRLTADNLPAAIAIASLPEQVRGYEDVKLRNVEQYRDAVAHGLGAAPSL</sequence>
<dbReference type="Gene3D" id="3.40.50.970">
    <property type="match status" value="1"/>
</dbReference>